<keyword evidence="4" id="KW-0460">Magnesium</keyword>
<evidence type="ECO:0000256" key="2">
    <source>
        <dbReference type="ARBA" id="ARBA00008031"/>
    </source>
</evidence>
<organism evidence="7 8">
    <name type="scientific">Gimesia aquarii</name>
    <dbReference type="NCBI Taxonomy" id="2527964"/>
    <lineage>
        <taxon>Bacteria</taxon>
        <taxon>Pseudomonadati</taxon>
        <taxon>Planctomycetota</taxon>
        <taxon>Planctomycetia</taxon>
        <taxon>Planctomycetales</taxon>
        <taxon>Planctomycetaceae</taxon>
        <taxon>Gimesia</taxon>
    </lineage>
</organism>
<evidence type="ECO:0000256" key="1">
    <source>
        <dbReference type="ARBA" id="ARBA00001946"/>
    </source>
</evidence>
<dbReference type="GO" id="GO:0009063">
    <property type="term" value="P:amino acid catabolic process"/>
    <property type="evidence" value="ECO:0007669"/>
    <property type="project" value="InterPro"/>
</dbReference>
<dbReference type="Pfam" id="PF02746">
    <property type="entry name" value="MR_MLE_N"/>
    <property type="match status" value="1"/>
</dbReference>
<dbReference type="AlphaFoldDB" id="A0A517VWE5"/>
<evidence type="ECO:0000256" key="4">
    <source>
        <dbReference type="ARBA" id="ARBA00022842"/>
    </source>
</evidence>
<dbReference type="InterPro" id="IPR036849">
    <property type="entry name" value="Enolase-like_C_sf"/>
</dbReference>
<dbReference type="Proteomes" id="UP000318704">
    <property type="component" value="Chromosome"/>
</dbReference>
<feature type="domain" description="Mandelate racemase/muconate lactonizing enzyme C-terminal" evidence="6">
    <location>
        <begin position="144"/>
        <end position="240"/>
    </location>
</feature>
<sequence>MKITRIEAIPIKVPLKPFLTTKTAHGEHVDSPYVIVRVFTDEGLIGLGEATLAPRWSGETSESCLAAINQLITPALIGEDPLNLNVAVQKMDQVIKLNPFTKAAIEMALWDLSGKAAGQPIYQLLGGKVRNSIPVKTVIGAFSPEKVIKLTQYFLDQGFTSLKVKVGLDLKSDLERLDTVRKTIGPVMSMGVDANCGWDFNTACTALSRMEPFQLSFCEQPIPIGQHDAWNELRKLTAIPLMADESVFTVKDAWEICRQRSADILSIYPGKNGGISRTVAICHLAEAAGLTCSIGSNLELGIGSAAMIHVAAAMKVIDSERFPADCLGPLFHEADLIQQPLSLGPVTAELPTAPGLGVELDEDQLQQWRTDS</sequence>
<dbReference type="PROSITE" id="PS00908">
    <property type="entry name" value="MR_MLE_1"/>
    <property type="match status" value="1"/>
</dbReference>
<dbReference type="InterPro" id="IPR029065">
    <property type="entry name" value="Enolase_C-like"/>
</dbReference>
<dbReference type="SFLD" id="SFLDS00001">
    <property type="entry name" value="Enolase"/>
    <property type="match status" value="1"/>
</dbReference>
<dbReference type="Gene3D" id="3.20.20.120">
    <property type="entry name" value="Enolase-like C-terminal domain"/>
    <property type="match status" value="1"/>
</dbReference>
<dbReference type="InterPro" id="IPR013342">
    <property type="entry name" value="Mandelate_racemase_C"/>
</dbReference>
<evidence type="ECO:0000313" key="7">
    <source>
        <dbReference type="EMBL" id="QDT97325.1"/>
    </source>
</evidence>
<keyword evidence="5 7" id="KW-0413">Isomerase</keyword>
<evidence type="ECO:0000313" key="8">
    <source>
        <dbReference type="Proteomes" id="UP000318704"/>
    </source>
</evidence>
<dbReference type="RefSeq" id="WP_144985689.1">
    <property type="nucleotide sequence ID" value="NZ_CP037920.1"/>
</dbReference>
<evidence type="ECO:0000256" key="3">
    <source>
        <dbReference type="ARBA" id="ARBA00022723"/>
    </source>
</evidence>
<proteinExistence type="inferred from homology"/>
<reference evidence="7 8" key="1">
    <citation type="submission" date="2019-03" db="EMBL/GenBank/DDBJ databases">
        <title>Deep-cultivation of Planctomycetes and their phenomic and genomic characterization uncovers novel biology.</title>
        <authorList>
            <person name="Wiegand S."/>
            <person name="Jogler M."/>
            <person name="Boedeker C."/>
            <person name="Pinto D."/>
            <person name="Vollmers J."/>
            <person name="Rivas-Marin E."/>
            <person name="Kohn T."/>
            <person name="Peeters S.H."/>
            <person name="Heuer A."/>
            <person name="Rast P."/>
            <person name="Oberbeckmann S."/>
            <person name="Bunk B."/>
            <person name="Jeske O."/>
            <person name="Meyerdierks A."/>
            <person name="Storesund J.E."/>
            <person name="Kallscheuer N."/>
            <person name="Luecker S."/>
            <person name="Lage O.M."/>
            <person name="Pohl T."/>
            <person name="Merkel B.J."/>
            <person name="Hornburger P."/>
            <person name="Mueller R.-W."/>
            <person name="Bruemmer F."/>
            <person name="Labrenz M."/>
            <person name="Spormann A.M."/>
            <person name="Op den Camp H."/>
            <person name="Overmann J."/>
            <person name="Amann R."/>
            <person name="Jetten M.S.M."/>
            <person name="Mascher T."/>
            <person name="Medema M.H."/>
            <person name="Devos D.P."/>
            <person name="Kaster A.-K."/>
            <person name="Ovreas L."/>
            <person name="Rohde M."/>
            <person name="Galperin M.Y."/>
            <person name="Jogler C."/>
        </authorList>
    </citation>
    <scope>NUCLEOTIDE SEQUENCE [LARGE SCALE GENOMIC DNA]</scope>
    <source>
        <strain evidence="7 8">V144</strain>
    </source>
</reference>
<dbReference type="PANTHER" id="PTHR48073">
    <property type="entry name" value="O-SUCCINYLBENZOATE SYNTHASE-RELATED"/>
    <property type="match status" value="1"/>
</dbReference>
<protein>
    <submittedName>
        <fullName evidence="7">L-Ala-D/L-Glu epimerase</fullName>
        <ecNumber evidence="7">5.1.1.-</ecNumber>
    </submittedName>
</protein>
<dbReference type="Gene3D" id="3.30.390.10">
    <property type="entry name" value="Enolase-like, N-terminal domain"/>
    <property type="match status" value="1"/>
</dbReference>
<dbReference type="Pfam" id="PF13378">
    <property type="entry name" value="MR_MLE_C"/>
    <property type="match status" value="1"/>
</dbReference>
<dbReference type="SUPFAM" id="SSF51604">
    <property type="entry name" value="Enolase C-terminal domain-like"/>
    <property type="match status" value="1"/>
</dbReference>
<dbReference type="PANTHER" id="PTHR48073:SF2">
    <property type="entry name" value="O-SUCCINYLBENZOATE SYNTHASE"/>
    <property type="match status" value="1"/>
</dbReference>
<dbReference type="KEGG" id="gaw:V144x_27980"/>
<dbReference type="InterPro" id="IPR029017">
    <property type="entry name" value="Enolase-like_N"/>
</dbReference>
<gene>
    <name evidence="7" type="primary">ykfB_1</name>
    <name evidence="7" type="ORF">V144x_27980</name>
</gene>
<dbReference type="EMBL" id="CP037920">
    <property type="protein sequence ID" value="QDT97325.1"/>
    <property type="molecule type" value="Genomic_DNA"/>
</dbReference>
<dbReference type="GO" id="GO:0016854">
    <property type="term" value="F:racemase and epimerase activity"/>
    <property type="evidence" value="ECO:0007669"/>
    <property type="project" value="UniProtKB-ARBA"/>
</dbReference>
<dbReference type="InterPro" id="IPR018110">
    <property type="entry name" value="Mandel_Rmase/mucon_lact_enz_CS"/>
</dbReference>
<name>A0A517VWE5_9PLAN</name>
<comment type="cofactor">
    <cofactor evidence="1">
        <name>Mg(2+)</name>
        <dbReference type="ChEBI" id="CHEBI:18420"/>
    </cofactor>
</comment>
<dbReference type="GO" id="GO:0046872">
    <property type="term" value="F:metal ion binding"/>
    <property type="evidence" value="ECO:0007669"/>
    <property type="project" value="UniProtKB-KW"/>
</dbReference>
<dbReference type="GO" id="GO:0006518">
    <property type="term" value="P:peptide metabolic process"/>
    <property type="evidence" value="ECO:0007669"/>
    <property type="project" value="UniProtKB-ARBA"/>
</dbReference>
<dbReference type="InterPro" id="IPR013341">
    <property type="entry name" value="Mandelate_racemase_N_dom"/>
</dbReference>
<comment type="similarity">
    <text evidence="2">Belongs to the mandelate racemase/muconate lactonizing enzyme family.</text>
</comment>
<dbReference type="FunFam" id="3.30.390.10:FF:000009">
    <property type="entry name" value="Hydrophobic dipeptide epimerase"/>
    <property type="match status" value="1"/>
</dbReference>
<evidence type="ECO:0000259" key="6">
    <source>
        <dbReference type="SMART" id="SM00922"/>
    </source>
</evidence>
<dbReference type="SMART" id="SM00922">
    <property type="entry name" value="MR_MLE"/>
    <property type="match status" value="1"/>
</dbReference>
<keyword evidence="3" id="KW-0479">Metal-binding</keyword>
<evidence type="ECO:0000256" key="5">
    <source>
        <dbReference type="ARBA" id="ARBA00023235"/>
    </source>
</evidence>
<dbReference type="SFLD" id="SFLDG00180">
    <property type="entry name" value="muconate_cycloisomerase"/>
    <property type="match status" value="1"/>
</dbReference>
<dbReference type="EC" id="5.1.1.-" evidence="7"/>
<dbReference type="SUPFAM" id="SSF54826">
    <property type="entry name" value="Enolase N-terminal domain-like"/>
    <property type="match status" value="1"/>
</dbReference>
<accession>A0A517VWE5</accession>